<accession>A0A560DNM4</accession>
<comment type="caution">
    <text evidence="2">The sequence shown here is derived from an EMBL/GenBank/DDBJ whole genome shotgun (WGS) entry which is preliminary data.</text>
</comment>
<reference evidence="2 3" key="1">
    <citation type="submission" date="2019-06" db="EMBL/GenBank/DDBJ databases">
        <title>Genomic Encyclopedia of Type Strains, Phase IV (KMG-V): Genome sequencing to study the core and pangenomes of soil and plant-associated prokaryotes.</title>
        <authorList>
            <person name="Whitman W."/>
        </authorList>
    </citation>
    <scope>NUCLEOTIDE SEQUENCE [LARGE SCALE GENOMIC DNA]</scope>
    <source>
        <strain evidence="2 3">BR 510</strain>
    </source>
</reference>
<dbReference type="AlphaFoldDB" id="A0A560DNM4"/>
<feature type="transmembrane region" description="Helical" evidence="1">
    <location>
        <begin position="61"/>
        <end position="80"/>
    </location>
</feature>
<proteinExistence type="predicted"/>
<dbReference type="PROSITE" id="PS51257">
    <property type="entry name" value="PROKAR_LIPOPROTEIN"/>
    <property type="match status" value="1"/>
</dbReference>
<evidence type="ECO:0000313" key="3">
    <source>
        <dbReference type="Proteomes" id="UP000319949"/>
    </source>
</evidence>
<feature type="transmembrane region" description="Helical" evidence="1">
    <location>
        <begin position="20"/>
        <end position="41"/>
    </location>
</feature>
<name>A0A560DNM4_9BRAD</name>
<dbReference type="RefSeq" id="WP_145664858.1">
    <property type="nucleotide sequence ID" value="NZ_VITK01000005.1"/>
</dbReference>
<dbReference type="Proteomes" id="UP000319949">
    <property type="component" value="Unassembled WGS sequence"/>
</dbReference>
<keyword evidence="1" id="KW-0812">Transmembrane</keyword>
<organism evidence="2 3">
    <name type="scientific">Bradyrhizobium stylosanthis</name>
    <dbReference type="NCBI Taxonomy" id="1803665"/>
    <lineage>
        <taxon>Bacteria</taxon>
        <taxon>Pseudomonadati</taxon>
        <taxon>Pseudomonadota</taxon>
        <taxon>Alphaproteobacteria</taxon>
        <taxon>Hyphomicrobiales</taxon>
        <taxon>Nitrobacteraceae</taxon>
        <taxon>Bradyrhizobium</taxon>
    </lineage>
</organism>
<sequence>MTSNRDLPTIELGYSSLRIFGMIGAGILMTLTSACLAFQWIPTEGLGLAGMLKSAVGVVAGYVGLLFFGVATAAAIWLLLKLPNGPIVTISRDGICDKRIAEEVIPWKLVADISQPSGERLLVLRLSRAADHVVFHHRLKGPVSLAKGTFSVNGLRILTIGFNVTTEALLQTCRTYHAAARTA</sequence>
<evidence type="ECO:0000313" key="2">
    <source>
        <dbReference type="EMBL" id="TWA98642.1"/>
    </source>
</evidence>
<keyword evidence="3" id="KW-1185">Reference proteome</keyword>
<dbReference type="EMBL" id="VITK01000005">
    <property type="protein sequence ID" value="TWA98642.1"/>
    <property type="molecule type" value="Genomic_DNA"/>
</dbReference>
<keyword evidence="1" id="KW-0472">Membrane</keyword>
<keyword evidence="1" id="KW-1133">Transmembrane helix</keyword>
<evidence type="ECO:0000256" key="1">
    <source>
        <dbReference type="SAM" id="Phobius"/>
    </source>
</evidence>
<gene>
    <name evidence="2" type="ORF">FBZ96_105320</name>
</gene>
<dbReference type="OrthoDB" id="8398536at2"/>
<protein>
    <submittedName>
        <fullName evidence="2">Uncharacterized protein</fullName>
    </submittedName>
</protein>